<evidence type="ECO:0000313" key="3">
    <source>
        <dbReference type="Proteomes" id="UP000689195"/>
    </source>
</evidence>
<feature type="transmembrane region" description="Helical" evidence="1">
    <location>
        <begin position="6"/>
        <end position="26"/>
    </location>
</feature>
<accession>A0A8S1Y138</accession>
<feature type="transmembrane region" description="Helical" evidence="1">
    <location>
        <begin position="33"/>
        <end position="53"/>
    </location>
</feature>
<dbReference type="InterPro" id="IPR008536">
    <property type="entry name" value="DUF818"/>
</dbReference>
<sequence>MNILVIATITLSVLSLLIYLICYIISESVVISIGITLFCLYYLGHLICTLITFPGSVKSLYYKFTLLSLSDYLVCRTLQNLTIIINSMNTNKYTYQIIENAMNFLNIQCRTLTEMKQKNDQQNKYHAQLKLLNEELIQIPKNELPDKISTEKKQRITSYCKQLQIFLEHHSYQMSQKNIFQKFISQEFLCTLQQRRIEILIQYSNIERHNLKTSQKETIDCLFIKNNENGSTVLFCNPNAGYYEYMFFDCDWFRFYTQLKFNIILWNYRGFGESTGNISVENCIEDGRFVAEYFKNKYNIKTLGVHGQSLGGMVASEVAYQMKLSFLIVDRSFSSLGQVAAKMFSSSIVRFIYNCIVSWDKPNYLSYYNYVGPKLIIQDPKDEILPYESQLQTAIVRCHFADSTIKYSFKHSYFNQESKQYLKYFYTQILPKKHVLQLCTSLQYIINLAIKINQAENKSESENNKKYIELQNNDDELDAAKPILQQIYSLFSLIHYCGNSLLDVMHRQANPEKIALFFGSCFAFDQQDDSEFEKCFRNFEVGCQAFLEHSNYYINWGNIRTHVKIIRDISRNIIDKFQQIKQNNDYSLEMTGYTNDSDLSKKNMLGELISVSCGHNNNLSREDIYLVQQFFLKNKLR</sequence>
<proteinExistence type="predicted"/>
<gene>
    <name evidence="2" type="ORF">PPENT_87.1.T1400105</name>
</gene>
<dbReference type="EMBL" id="CAJJDO010000140">
    <property type="protein sequence ID" value="CAD8205344.1"/>
    <property type="molecule type" value="Genomic_DNA"/>
</dbReference>
<name>A0A8S1Y138_9CILI</name>
<dbReference type="AlphaFoldDB" id="A0A8S1Y138"/>
<evidence type="ECO:0000313" key="2">
    <source>
        <dbReference type="EMBL" id="CAD8205344.1"/>
    </source>
</evidence>
<dbReference type="Proteomes" id="UP000689195">
    <property type="component" value="Unassembled WGS sequence"/>
</dbReference>
<comment type="caution">
    <text evidence="2">The sequence shown here is derived from an EMBL/GenBank/DDBJ whole genome shotgun (WGS) entry which is preliminary data.</text>
</comment>
<keyword evidence="1" id="KW-1133">Transmembrane helix</keyword>
<dbReference type="GO" id="GO:0008474">
    <property type="term" value="F:palmitoyl-(protein) hydrolase activity"/>
    <property type="evidence" value="ECO:0007669"/>
    <property type="project" value="TreeGrafter"/>
</dbReference>
<keyword evidence="3" id="KW-1185">Reference proteome</keyword>
<dbReference type="GO" id="GO:0016020">
    <property type="term" value="C:membrane"/>
    <property type="evidence" value="ECO:0007669"/>
    <property type="project" value="TreeGrafter"/>
</dbReference>
<dbReference type="PANTHER" id="PTHR12277">
    <property type="entry name" value="ALPHA/BETA HYDROLASE DOMAIN-CONTAINING PROTEIN"/>
    <property type="match status" value="1"/>
</dbReference>
<organism evidence="2 3">
    <name type="scientific">Paramecium pentaurelia</name>
    <dbReference type="NCBI Taxonomy" id="43138"/>
    <lineage>
        <taxon>Eukaryota</taxon>
        <taxon>Sar</taxon>
        <taxon>Alveolata</taxon>
        <taxon>Ciliophora</taxon>
        <taxon>Intramacronucleata</taxon>
        <taxon>Oligohymenophorea</taxon>
        <taxon>Peniculida</taxon>
        <taxon>Parameciidae</taxon>
        <taxon>Paramecium</taxon>
    </lineage>
</organism>
<dbReference type="PANTHER" id="PTHR12277:SF81">
    <property type="entry name" value="PROTEIN ABHD13"/>
    <property type="match status" value="1"/>
</dbReference>
<keyword evidence="1" id="KW-0472">Membrane</keyword>
<keyword evidence="1" id="KW-0812">Transmembrane</keyword>
<reference evidence="2" key="1">
    <citation type="submission" date="2021-01" db="EMBL/GenBank/DDBJ databases">
        <authorList>
            <consortium name="Genoscope - CEA"/>
            <person name="William W."/>
        </authorList>
    </citation>
    <scope>NUCLEOTIDE SEQUENCE</scope>
</reference>
<dbReference type="Pfam" id="PF05677">
    <property type="entry name" value="DUF818"/>
    <property type="match status" value="1"/>
</dbReference>
<evidence type="ECO:0000256" key="1">
    <source>
        <dbReference type="SAM" id="Phobius"/>
    </source>
</evidence>
<dbReference type="OrthoDB" id="288896at2759"/>
<protein>
    <recommendedName>
        <fullName evidence="4">Serine aminopeptidase S33 domain-containing protein</fullName>
    </recommendedName>
</protein>
<evidence type="ECO:0008006" key="4">
    <source>
        <dbReference type="Google" id="ProtNLM"/>
    </source>
</evidence>